<dbReference type="Proteomes" id="UP000191055">
    <property type="component" value="Unassembled WGS sequence"/>
</dbReference>
<dbReference type="EMBL" id="FUYV01000009">
    <property type="protein sequence ID" value="SKC06492.1"/>
    <property type="molecule type" value="Genomic_DNA"/>
</dbReference>
<dbReference type="KEGG" id="asx:CDL62_01610"/>
<accession>A0A1T5GDN9</accession>
<dbReference type="STRING" id="889453.SAMN03080601_01825"/>
<protein>
    <recommendedName>
        <fullName evidence="4">NVEALA protein</fullName>
    </recommendedName>
</protein>
<sequence length="73" mass="8158">MKKKLIFAITTGFFAVATVFNMTMLQANSSGDVSLESIMIMQQAEAESSANPCGSTKGYCYDRGWRPFIELHW</sequence>
<feature type="chain" id="PRO_5010536134" description="NVEALA protein" evidence="1">
    <location>
        <begin position="18"/>
        <end position="73"/>
    </location>
</feature>
<name>A0A1T5GDN9_9BACT</name>
<dbReference type="RefSeq" id="WP_079557569.1">
    <property type="nucleotide sequence ID" value="NZ_CP021904.1"/>
</dbReference>
<gene>
    <name evidence="2" type="ORF">SAMN03080601_01825</name>
</gene>
<dbReference type="OrthoDB" id="1130438at2"/>
<dbReference type="AlphaFoldDB" id="A0A1T5GDN9"/>
<feature type="signal peptide" evidence="1">
    <location>
        <begin position="1"/>
        <end position="17"/>
    </location>
</feature>
<evidence type="ECO:0000313" key="3">
    <source>
        <dbReference type="Proteomes" id="UP000191055"/>
    </source>
</evidence>
<keyword evidence="1" id="KW-0732">Signal</keyword>
<organism evidence="2 3">
    <name type="scientific">Alkalitalea saponilacus</name>
    <dbReference type="NCBI Taxonomy" id="889453"/>
    <lineage>
        <taxon>Bacteria</taxon>
        <taxon>Pseudomonadati</taxon>
        <taxon>Bacteroidota</taxon>
        <taxon>Bacteroidia</taxon>
        <taxon>Marinilabiliales</taxon>
        <taxon>Marinilabiliaceae</taxon>
        <taxon>Alkalitalea</taxon>
    </lineage>
</organism>
<proteinExistence type="predicted"/>
<keyword evidence="3" id="KW-1185">Reference proteome</keyword>
<evidence type="ECO:0000313" key="2">
    <source>
        <dbReference type="EMBL" id="SKC06492.1"/>
    </source>
</evidence>
<reference evidence="2 3" key="1">
    <citation type="submission" date="2017-02" db="EMBL/GenBank/DDBJ databases">
        <authorList>
            <person name="Peterson S.W."/>
        </authorList>
    </citation>
    <scope>NUCLEOTIDE SEQUENCE [LARGE SCALE GENOMIC DNA]</scope>
    <source>
        <strain evidence="2 3">DSM 24412</strain>
    </source>
</reference>
<evidence type="ECO:0000256" key="1">
    <source>
        <dbReference type="SAM" id="SignalP"/>
    </source>
</evidence>
<evidence type="ECO:0008006" key="4">
    <source>
        <dbReference type="Google" id="ProtNLM"/>
    </source>
</evidence>